<sequence length="91" mass="10520">MDNCVLLNVNFKPPKAYSRASQTDMTIKQCNQSFEKSIDCMIIPIDSSDIHIPMYNNFPFNLTQSYAGNIGFYQLDDKAKNRTQFKTQSKR</sequence>
<name>A0A1J1J863_9DIPT</name>
<organism evidence="1 2">
    <name type="scientific">Clunio marinus</name>
    <dbReference type="NCBI Taxonomy" id="568069"/>
    <lineage>
        <taxon>Eukaryota</taxon>
        <taxon>Metazoa</taxon>
        <taxon>Ecdysozoa</taxon>
        <taxon>Arthropoda</taxon>
        <taxon>Hexapoda</taxon>
        <taxon>Insecta</taxon>
        <taxon>Pterygota</taxon>
        <taxon>Neoptera</taxon>
        <taxon>Endopterygota</taxon>
        <taxon>Diptera</taxon>
        <taxon>Nematocera</taxon>
        <taxon>Chironomoidea</taxon>
        <taxon>Chironomidae</taxon>
        <taxon>Clunio</taxon>
    </lineage>
</organism>
<protein>
    <submittedName>
        <fullName evidence="1">CLUMA_CG021494, isoform A</fullName>
    </submittedName>
</protein>
<keyword evidence="2" id="KW-1185">Reference proteome</keyword>
<dbReference type="Proteomes" id="UP000183832">
    <property type="component" value="Unassembled WGS sequence"/>
</dbReference>
<dbReference type="EMBL" id="CVRI01000075">
    <property type="protein sequence ID" value="CRL08587.1"/>
    <property type="molecule type" value="Genomic_DNA"/>
</dbReference>
<reference evidence="1 2" key="1">
    <citation type="submission" date="2015-04" db="EMBL/GenBank/DDBJ databases">
        <authorList>
            <person name="Syromyatnikov M.Y."/>
            <person name="Popov V.N."/>
        </authorList>
    </citation>
    <scope>NUCLEOTIDE SEQUENCE [LARGE SCALE GENOMIC DNA]</scope>
</reference>
<gene>
    <name evidence="1" type="ORF">CLUMA_CG021494</name>
</gene>
<proteinExistence type="predicted"/>
<dbReference type="AlphaFoldDB" id="A0A1J1J863"/>
<evidence type="ECO:0000313" key="1">
    <source>
        <dbReference type="EMBL" id="CRL08587.1"/>
    </source>
</evidence>
<accession>A0A1J1J863</accession>
<evidence type="ECO:0000313" key="2">
    <source>
        <dbReference type="Proteomes" id="UP000183832"/>
    </source>
</evidence>